<organism evidence="1 2">
    <name type="scientific">Streptomyces bullii</name>
    <dbReference type="NCBI Taxonomy" id="349910"/>
    <lineage>
        <taxon>Bacteria</taxon>
        <taxon>Bacillati</taxon>
        <taxon>Actinomycetota</taxon>
        <taxon>Actinomycetes</taxon>
        <taxon>Kitasatosporales</taxon>
        <taxon>Streptomycetaceae</taxon>
        <taxon>Streptomyces</taxon>
    </lineage>
</organism>
<evidence type="ECO:0000313" key="2">
    <source>
        <dbReference type="Proteomes" id="UP001596154"/>
    </source>
</evidence>
<keyword evidence="2" id="KW-1185">Reference proteome</keyword>
<name>A0ABW0ULV7_9ACTN</name>
<sequence length="55" mass="6412">MKRPPHVNATEWAEDQQRRAELDDLMAQVADQEAQMEHDLIATHDEYELGFSQES</sequence>
<accession>A0ABW0ULV7</accession>
<evidence type="ECO:0000313" key="1">
    <source>
        <dbReference type="EMBL" id="MFC5634530.1"/>
    </source>
</evidence>
<dbReference type="EMBL" id="JBHSNY010000004">
    <property type="protein sequence ID" value="MFC5634530.1"/>
    <property type="molecule type" value="Genomic_DNA"/>
</dbReference>
<proteinExistence type="predicted"/>
<comment type="caution">
    <text evidence="1">The sequence shown here is derived from an EMBL/GenBank/DDBJ whole genome shotgun (WGS) entry which is preliminary data.</text>
</comment>
<reference evidence="2" key="1">
    <citation type="journal article" date="2019" name="Int. J. Syst. Evol. Microbiol.">
        <title>The Global Catalogue of Microorganisms (GCM) 10K type strain sequencing project: providing services to taxonomists for standard genome sequencing and annotation.</title>
        <authorList>
            <consortium name="The Broad Institute Genomics Platform"/>
            <consortium name="The Broad Institute Genome Sequencing Center for Infectious Disease"/>
            <person name="Wu L."/>
            <person name="Ma J."/>
        </authorList>
    </citation>
    <scope>NUCLEOTIDE SEQUENCE [LARGE SCALE GENOMIC DNA]</scope>
    <source>
        <strain evidence="2">CGMCC 4.7248</strain>
    </source>
</reference>
<gene>
    <name evidence="1" type="ORF">ACFPZJ_12215</name>
</gene>
<protein>
    <submittedName>
        <fullName evidence="1">Uncharacterized protein</fullName>
    </submittedName>
</protein>
<dbReference type="Proteomes" id="UP001596154">
    <property type="component" value="Unassembled WGS sequence"/>
</dbReference>